<proteinExistence type="predicted"/>
<keyword evidence="2" id="KW-1185">Reference proteome</keyword>
<keyword evidence="1" id="KW-0436">Ligase</keyword>
<evidence type="ECO:0000313" key="1">
    <source>
        <dbReference type="EMBL" id="WAJ28821.1"/>
    </source>
</evidence>
<sequence>MSSIAVPSRTEAPRPAAAAGGSADRRPDLGASRERLLRLVAGAGLLTALLVTFTPFEATSAAGVEATGNLVNQLGYSGLAAVALVGHLTVTPRRAAISLLSPAWLAMAGWLAVAALHAIDPAASTRAAFFTIAAMLAVTGALCLPASERDFRLGLGVAALVVIALSYGGLVVMPTAAIHQAVGAEAHQAGLWRGIYSHKNVAGAVFGALFFVGLYLMRCRSRLTGLVIAAACALFVLKTGSKTALGLLPIVAVLVVVPGLMGLRAIAVAIIVAMLALTALATLGSVMVPALRDLLHAVAPGTTFTGRTEIWDFGLRALEGRGWTGFGLESFWRTPVVLSGESYMDYAWDPRGATNAHNGFLDVAIALGWPGLAVATLTLVALPLRDYLRSGTDLQSRRLADMFLMILCYLLLNSFLESFLFARANPVWIMLFLSVAGLRMLARHRPAAGA</sequence>
<organism evidence="1 2">
    <name type="scientific">Antarcticirhabdus aurantiaca</name>
    <dbReference type="NCBI Taxonomy" id="2606717"/>
    <lineage>
        <taxon>Bacteria</taxon>
        <taxon>Pseudomonadati</taxon>
        <taxon>Pseudomonadota</taxon>
        <taxon>Alphaproteobacteria</taxon>
        <taxon>Hyphomicrobiales</taxon>
        <taxon>Aurantimonadaceae</taxon>
        <taxon>Antarcticirhabdus</taxon>
    </lineage>
</organism>
<reference evidence="1" key="1">
    <citation type="submission" date="2022-11" db="EMBL/GenBank/DDBJ databases">
        <title>beta-Carotene-producing bacterium, Jeongeuplla avenae sp. nov., alleviates the salt stress of Arabidopsis seedlings.</title>
        <authorList>
            <person name="Jiang L."/>
            <person name="Lee J."/>
        </authorList>
    </citation>
    <scope>NUCLEOTIDE SEQUENCE</scope>
    <source>
        <strain evidence="1">DY_R2A_6</strain>
    </source>
</reference>
<gene>
    <name evidence="1" type="ORF">OXU80_00785</name>
</gene>
<dbReference type="Proteomes" id="UP001163223">
    <property type="component" value="Chromosome"/>
</dbReference>
<accession>A0ACD4NPL3</accession>
<protein>
    <submittedName>
        <fullName evidence="1">O-antigen ligase</fullName>
    </submittedName>
</protein>
<name>A0ACD4NPL3_9HYPH</name>
<evidence type="ECO:0000313" key="2">
    <source>
        <dbReference type="Proteomes" id="UP001163223"/>
    </source>
</evidence>
<dbReference type="EMBL" id="CP113520">
    <property type="protein sequence ID" value="WAJ28821.1"/>
    <property type="molecule type" value="Genomic_DNA"/>
</dbReference>